<dbReference type="PANTHER" id="PTHR11360:SF290">
    <property type="entry name" value="MONOCARBOXYLATE MFS PERMEASE"/>
    <property type="match status" value="1"/>
</dbReference>
<accession>A0ABR7D9A4</accession>
<reference evidence="8 9" key="1">
    <citation type="submission" date="2020-08" db="EMBL/GenBank/DDBJ databases">
        <title>Genome public.</title>
        <authorList>
            <person name="Liu C."/>
            <person name="Sun Q."/>
        </authorList>
    </citation>
    <scope>NUCLEOTIDE SEQUENCE [LARGE SCALE GENOMIC DNA]</scope>
    <source>
        <strain evidence="8 9">NSJ-6</strain>
    </source>
</reference>
<feature type="transmembrane region" description="Helical" evidence="6">
    <location>
        <begin position="78"/>
        <end position="97"/>
    </location>
</feature>
<dbReference type="InterPro" id="IPR036259">
    <property type="entry name" value="MFS_trans_sf"/>
</dbReference>
<feature type="transmembrane region" description="Helical" evidence="6">
    <location>
        <begin position="385"/>
        <end position="407"/>
    </location>
</feature>
<dbReference type="SUPFAM" id="SSF103473">
    <property type="entry name" value="MFS general substrate transporter"/>
    <property type="match status" value="1"/>
</dbReference>
<feature type="transmembrane region" description="Helical" evidence="6">
    <location>
        <begin position="137"/>
        <end position="158"/>
    </location>
</feature>
<feature type="transmembrane region" description="Helical" evidence="6">
    <location>
        <begin position="322"/>
        <end position="343"/>
    </location>
</feature>
<keyword evidence="4 6" id="KW-1133">Transmembrane helix</keyword>
<feature type="transmembrane region" description="Helical" evidence="6">
    <location>
        <begin position="266"/>
        <end position="286"/>
    </location>
</feature>
<dbReference type="PROSITE" id="PS50850">
    <property type="entry name" value="MFS"/>
    <property type="match status" value="1"/>
</dbReference>
<organism evidence="8 9">
    <name type="scientific">Clostridium hominis</name>
    <dbReference type="NCBI Taxonomy" id="2763036"/>
    <lineage>
        <taxon>Bacteria</taxon>
        <taxon>Bacillati</taxon>
        <taxon>Bacillota</taxon>
        <taxon>Clostridia</taxon>
        <taxon>Eubacteriales</taxon>
        <taxon>Clostridiaceae</taxon>
        <taxon>Clostridium</taxon>
    </lineage>
</organism>
<gene>
    <name evidence="8" type="ORF">H8S20_03610</name>
</gene>
<evidence type="ECO:0000259" key="7">
    <source>
        <dbReference type="PROSITE" id="PS50850"/>
    </source>
</evidence>
<feature type="domain" description="Major facilitator superfamily (MFS) profile" evidence="7">
    <location>
        <begin position="9"/>
        <end position="414"/>
    </location>
</feature>
<evidence type="ECO:0000256" key="2">
    <source>
        <dbReference type="ARBA" id="ARBA00022448"/>
    </source>
</evidence>
<dbReference type="CDD" id="cd17355">
    <property type="entry name" value="MFS_YcxA_like"/>
    <property type="match status" value="1"/>
</dbReference>
<feature type="transmembrane region" description="Helical" evidence="6">
    <location>
        <begin position="298"/>
        <end position="316"/>
    </location>
</feature>
<feature type="transmembrane region" description="Helical" evidence="6">
    <location>
        <begin position="170"/>
        <end position="189"/>
    </location>
</feature>
<dbReference type="InterPro" id="IPR011701">
    <property type="entry name" value="MFS"/>
</dbReference>
<evidence type="ECO:0000256" key="4">
    <source>
        <dbReference type="ARBA" id="ARBA00022989"/>
    </source>
</evidence>
<comment type="caution">
    <text evidence="8">The sequence shown here is derived from an EMBL/GenBank/DDBJ whole genome shotgun (WGS) entry which is preliminary data.</text>
</comment>
<evidence type="ECO:0000256" key="5">
    <source>
        <dbReference type="ARBA" id="ARBA00023136"/>
    </source>
</evidence>
<evidence type="ECO:0000256" key="6">
    <source>
        <dbReference type="SAM" id="Phobius"/>
    </source>
</evidence>
<feature type="transmembrane region" description="Helical" evidence="6">
    <location>
        <begin position="46"/>
        <end position="66"/>
    </location>
</feature>
<evidence type="ECO:0000313" key="9">
    <source>
        <dbReference type="Proteomes" id="UP000596929"/>
    </source>
</evidence>
<dbReference type="EMBL" id="JACOOO010000004">
    <property type="protein sequence ID" value="MBC5627974.1"/>
    <property type="molecule type" value="Genomic_DNA"/>
</dbReference>
<evidence type="ECO:0000256" key="3">
    <source>
        <dbReference type="ARBA" id="ARBA00022692"/>
    </source>
</evidence>
<dbReference type="InterPro" id="IPR001958">
    <property type="entry name" value="Tet-R_TetA/multi-R_MdtG-like"/>
</dbReference>
<feature type="transmembrane region" description="Helical" evidence="6">
    <location>
        <begin position="355"/>
        <end position="379"/>
    </location>
</feature>
<feature type="transmembrane region" description="Helical" evidence="6">
    <location>
        <begin position="233"/>
        <end position="254"/>
    </location>
</feature>
<dbReference type="RefSeq" id="WP_186859301.1">
    <property type="nucleotide sequence ID" value="NZ_JACOOO010000004.1"/>
</dbReference>
<evidence type="ECO:0000313" key="8">
    <source>
        <dbReference type="EMBL" id="MBC5627974.1"/>
    </source>
</evidence>
<sequence>MEEKRPFYGWNIVAGSFLILAMPFAVIFLSHSIFLRPVTEALGFSATQFSLVFTIVAVSTAAVSPFMGKIIRKYDIKYVMALCGAIVSISFGVLGIAKELWQFYLLSVVIGVFATGITQIPISYIITNWFPSEKKGVATGIAFAGGNLGAFCTILVISNLMPKIGYEKCYFILGSVMFVVTIAISLFVIKGKPSDIGQLPYGTKETTINVKINKDEEEVTGYTLAEAKASPVFWIYIVAIVLLGLVFAGVQMHIPSYMQSVGYSLQFASMITSLVSIMGILSNVLIGMLLEKAGIKKGMLIIGVFMTLSVVCLLFGKTVAFAILFAVIFGAFIAIASMGPSYLTSEIFGKKEYGTILGIVIMFFQLGGAIGPTLSGFIYDSTGEYTITWVIFIVLLIVTFGTFLFAINLASKKRIVKDNVKHM</sequence>
<dbReference type="Pfam" id="PF07690">
    <property type="entry name" value="MFS_1"/>
    <property type="match status" value="1"/>
</dbReference>
<dbReference type="Gene3D" id="1.20.1250.20">
    <property type="entry name" value="MFS general substrate transporter like domains"/>
    <property type="match status" value="1"/>
</dbReference>
<evidence type="ECO:0000256" key="1">
    <source>
        <dbReference type="ARBA" id="ARBA00004651"/>
    </source>
</evidence>
<dbReference type="Proteomes" id="UP000596929">
    <property type="component" value="Unassembled WGS sequence"/>
</dbReference>
<feature type="transmembrane region" description="Helical" evidence="6">
    <location>
        <begin position="103"/>
        <end position="125"/>
    </location>
</feature>
<proteinExistence type="predicted"/>
<name>A0ABR7D9A4_9CLOT</name>
<protein>
    <submittedName>
        <fullName evidence="8">MFS transporter</fullName>
    </submittedName>
</protein>
<keyword evidence="3 6" id="KW-0812">Transmembrane</keyword>
<feature type="transmembrane region" description="Helical" evidence="6">
    <location>
        <begin position="12"/>
        <end position="34"/>
    </location>
</feature>
<keyword evidence="2" id="KW-0813">Transport</keyword>
<dbReference type="InterPro" id="IPR020846">
    <property type="entry name" value="MFS_dom"/>
</dbReference>
<dbReference type="InterPro" id="IPR050327">
    <property type="entry name" value="Proton-linked_MCT"/>
</dbReference>
<dbReference type="PANTHER" id="PTHR11360">
    <property type="entry name" value="MONOCARBOXYLATE TRANSPORTER"/>
    <property type="match status" value="1"/>
</dbReference>
<dbReference type="PRINTS" id="PR01035">
    <property type="entry name" value="TCRTETA"/>
</dbReference>
<keyword evidence="5 6" id="KW-0472">Membrane</keyword>
<comment type="subcellular location">
    <subcellularLocation>
        <location evidence="1">Cell membrane</location>
        <topology evidence="1">Multi-pass membrane protein</topology>
    </subcellularLocation>
</comment>
<keyword evidence="9" id="KW-1185">Reference proteome</keyword>